<dbReference type="AlphaFoldDB" id="A0A413F851"/>
<keyword evidence="1" id="KW-0812">Transmembrane</keyword>
<dbReference type="RefSeq" id="WP_117778110.1">
    <property type="nucleotide sequence ID" value="NZ_JAWYJI010000293.1"/>
</dbReference>
<accession>A0A413F851</accession>
<feature type="transmembrane region" description="Helical" evidence="1">
    <location>
        <begin position="7"/>
        <end position="29"/>
    </location>
</feature>
<feature type="domain" description="DUF1468" evidence="2">
    <location>
        <begin position="10"/>
        <end position="139"/>
    </location>
</feature>
<keyword evidence="1" id="KW-1133">Transmembrane helix</keyword>
<evidence type="ECO:0000256" key="1">
    <source>
        <dbReference type="SAM" id="Phobius"/>
    </source>
</evidence>
<comment type="caution">
    <text evidence="3">The sequence shown here is derived from an EMBL/GenBank/DDBJ whole genome shotgun (WGS) entry which is preliminary data.</text>
</comment>
<gene>
    <name evidence="3" type="ORF">DWV29_25190</name>
</gene>
<reference evidence="3 4" key="1">
    <citation type="submission" date="2018-08" db="EMBL/GenBank/DDBJ databases">
        <title>A genome reference for cultivated species of the human gut microbiota.</title>
        <authorList>
            <person name="Zou Y."/>
            <person name="Xue W."/>
            <person name="Luo G."/>
        </authorList>
    </citation>
    <scope>NUCLEOTIDE SEQUENCE [LARGE SCALE GENOMIC DNA]</scope>
    <source>
        <strain evidence="3 4">AF04-15</strain>
    </source>
</reference>
<name>A0A413F851_9FIRM</name>
<protein>
    <submittedName>
        <fullName evidence="3">Tripartite tricarboxylate transporter TctB family protein</fullName>
    </submittedName>
</protein>
<keyword evidence="1" id="KW-0472">Membrane</keyword>
<organism evidence="3 4">
    <name type="scientific">Enterocloster asparagiformis</name>
    <dbReference type="NCBI Taxonomy" id="333367"/>
    <lineage>
        <taxon>Bacteria</taxon>
        <taxon>Bacillati</taxon>
        <taxon>Bacillota</taxon>
        <taxon>Clostridia</taxon>
        <taxon>Lachnospirales</taxon>
        <taxon>Lachnospiraceae</taxon>
        <taxon>Enterocloster</taxon>
    </lineage>
</organism>
<feature type="transmembrane region" description="Helical" evidence="1">
    <location>
        <begin position="114"/>
        <end position="134"/>
    </location>
</feature>
<dbReference type="Proteomes" id="UP000283880">
    <property type="component" value="Unassembled WGS sequence"/>
</dbReference>
<dbReference type="InterPro" id="IPR009936">
    <property type="entry name" value="DUF1468"/>
</dbReference>
<evidence type="ECO:0000259" key="2">
    <source>
        <dbReference type="Pfam" id="PF07331"/>
    </source>
</evidence>
<evidence type="ECO:0000313" key="3">
    <source>
        <dbReference type="EMBL" id="RGX22903.1"/>
    </source>
</evidence>
<dbReference type="Pfam" id="PF07331">
    <property type="entry name" value="TctB"/>
    <property type="match status" value="1"/>
</dbReference>
<proteinExistence type="predicted"/>
<feature type="transmembrane region" description="Helical" evidence="1">
    <location>
        <begin position="35"/>
        <end position="53"/>
    </location>
</feature>
<evidence type="ECO:0000313" key="4">
    <source>
        <dbReference type="Proteomes" id="UP000283880"/>
    </source>
</evidence>
<dbReference type="EMBL" id="QSBM01000026">
    <property type="protein sequence ID" value="RGX22903.1"/>
    <property type="molecule type" value="Genomic_DNA"/>
</dbReference>
<sequence>MKKEKIGTFLVPAAFFLLAAYILFSARFMSERDAMFPNLIAWIMLLISVIEGISEWRKKQVGFRFAGNNLAKVAEVIAALFGYIFLLGKIGFYFDTLILSMAIMWLLGYRRKIVLIMASLLITTVVFVIFYVLIKVPLPTLFF</sequence>